<dbReference type="InterPro" id="IPR036396">
    <property type="entry name" value="Cyt_P450_sf"/>
</dbReference>
<keyword evidence="2 7" id="KW-0349">Heme</keyword>
<comment type="caution">
    <text evidence="8">The sequence shown here is derived from an EMBL/GenBank/DDBJ whole genome shotgun (WGS) entry which is preliminary data.</text>
</comment>
<evidence type="ECO:0000313" key="8">
    <source>
        <dbReference type="EMBL" id="GGE61088.1"/>
    </source>
</evidence>
<comment type="similarity">
    <text evidence="1 7">Belongs to the cytochrome P450 family.</text>
</comment>
<dbReference type="GO" id="GO:0020037">
    <property type="term" value="F:heme binding"/>
    <property type="evidence" value="ECO:0007669"/>
    <property type="project" value="InterPro"/>
</dbReference>
<dbReference type="EMBL" id="BMFK01000001">
    <property type="protein sequence ID" value="GGE61088.1"/>
    <property type="molecule type" value="Genomic_DNA"/>
</dbReference>
<keyword evidence="3 7" id="KW-0479">Metal-binding</keyword>
<keyword evidence="5 7" id="KW-0408">Iron</keyword>
<dbReference type="Gene3D" id="1.10.630.10">
    <property type="entry name" value="Cytochrome P450"/>
    <property type="match status" value="1"/>
</dbReference>
<evidence type="ECO:0000256" key="5">
    <source>
        <dbReference type="ARBA" id="ARBA00023004"/>
    </source>
</evidence>
<keyword evidence="9" id="KW-1185">Reference proteome</keyword>
<reference evidence="8" key="2">
    <citation type="submission" date="2020-09" db="EMBL/GenBank/DDBJ databases">
        <authorList>
            <person name="Sun Q."/>
            <person name="Zhou Y."/>
        </authorList>
    </citation>
    <scope>NUCLEOTIDE SEQUENCE</scope>
    <source>
        <strain evidence="8">CGMCC 1.12698</strain>
    </source>
</reference>
<evidence type="ECO:0000313" key="9">
    <source>
        <dbReference type="Proteomes" id="UP000605259"/>
    </source>
</evidence>
<dbReference type="SUPFAM" id="SSF48264">
    <property type="entry name" value="Cytochrome P450"/>
    <property type="match status" value="1"/>
</dbReference>
<dbReference type="PRINTS" id="PR00385">
    <property type="entry name" value="P450"/>
</dbReference>
<dbReference type="PANTHER" id="PTHR46696">
    <property type="entry name" value="P450, PUTATIVE (EUROFUNG)-RELATED"/>
    <property type="match status" value="1"/>
</dbReference>
<evidence type="ECO:0000256" key="2">
    <source>
        <dbReference type="ARBA" id="ARBA00022617"/>
    </source>
</evidence>
<accession>A0A917AP57</accession>
<sequence>MLLQKVEKGELLTYVDLCSAEFKHSSHEMYKEIRIHHPVCPVQFYLNKNAWLFTRYEDAMQMLKDPRISKDYHTASVEDEGEELLVAAGFEESEYLFNHMLNADPPNHTRLRAVSQKAFTPKAIARLEEKIRHIADDLLNKVELKQTINLVDDYSFPLPIIVICDLLGIPKEDRDKFRKWSNAIIDSSEDPEQIAENAILLKEFLEYLRAITAQKRQEPQEDLISTLIFAEEDGQRLNEKEIYSTLMLLIVAGHETTVNLITNTVLALLQHPDQFQLLKDNPSLLDSAIDESLRFYSPVELATERWASEAMTIHGQDIQKGDPIIVSIAAANRDERMFDNPDIFDITRKNNRHLSFGSGIHFCLGAMLAKLEAKIAVQTLINRFPSMQLAEKEVEWRGNYLMRGLEKLELHL</sequence>
<evidence type="ECO:0000256" key="6">
    <source>
        <dbReference type="ARBA" id="ARBA00023033"/>
    </source>
</evidence>
<dbReference type="InterPro" id="IPR017972">
    <property type="entry name" value="Cyt_P450_CS"/>
</dbReference>
<name>A0A917AP57_9BACI</name>
<gene>
    <name evidence="8" type="ORF">GCM10007140_09250</name>
</gene>
<dbReference type="CDD" id="cd11029">
    <property type="entry name" value="CYP107-like"/>
    <property type="match status" value="1"/>
</dbReference>
<dbReference type="GO" id="GO:0005506">
    <property type="term" value="F:iron ion binding"/>
    <property type="evidence" value="ECO:0007669"/>
    <property type="project" value="InterPro"/>
</dbReference>
<dbReference type="GO" id="GO:0016705">
    <property type="term" value="F:oxidoreductase activity, acting on paired donors, with incorporation or reduction of molecular oxygen"/>
    <property type="evidence" value="ECO:0007669"/>
    <property type="project" value="InterPro"/>
</dbReference>
<dbReference type="RefSeq" id="WP_188387247.1">
    <property type="nucleotide sequence ID" value="NZ_BMFK01000001.1"/>
</dbReference>
<organism evidence="8 9">
    <name type="scientific">Priestia taiwanensis</name>
    <dbReference type="NCBI Taxonomy" id="1347902"/>
    <lineage>
        <taxon>Bacteria</taxon>
        <taxon>Bacillati</taxon>
        <taxon>Bacillota</taxon>
        <taxon>Bacilli</taxon>
        <taxon>Bacillales</taxon>
        <taxon>Bacillaceae</taxon>
        <taxon>Priestia</taxon>
    </lineage>
</organism>
<dbReference type="Proteomes" id="UP000605259">
    <property type="component" value="Unassembled WGS sequence"/>
</dbReference>
<keyword evidence="4 7" id="KW-0560">Oxidoreductase</keyword>
<evidence type="ECO:0000256" key="3">
    <source>
        <dbReference type="ARBA" id="ARBA00022723"/>
    </source>
</evidence>
<dbReference type="GO" id="GO:0004497">
    <property type="term" value="F:monooxygenase activity"/>
    <property type="evidence" value="ECO:0007669"/>
    <property type="project" value="UniProtKB-KW"/>
</dbReference>
<reference evidence="8" key="1">
    <citation type="journal article" date="2014" name="Int. J. Syst. Evol. Microbiol.">
        <title>Complete genome sequence of Corynebacterium casei LMG S-19264T (=DSM 44701T), isolated from a smear-ripened cheese.</title>
        <authorList>
            <consortium name="US DOE Joint Genome Institute (JGI-PGF)"/>
            <person name="Walter F."/>
            <person name="Albersmeier A."/>
            <person name="Kalinowski J."/>
            <person name="Ruckert C."/>
        </authorList>
    </citation>
    <scope>NUCLEOTIDE SEQUENCE</scope>
    <source>
        <strain evidence="8">CGMCC 1.12698</strain>
    </source>
</reference>
<evidence type="ECO:0000256" key="7">
    <source>
        <dbReference type="RuleBase" id="RU000461"/>
    </source>
</evidence>
<dbReference type="Pfam" id="PF00067">
    <property type="entry name" value="p450"/>
    <property type="match status" value="1"/>
</dbReference>
<evidence type="ECO:0000256" key="1">
    <source>
        <dbReference type="ARBA" id="ARBA00010617"/>
    </source>
</evidence>
<dbReference type="PANTHER" id="PTHR46696:SF1">
    <property type="entry name" value="CYTOCHROME P450 YJIB-RELATED"/>
    <property type="match status" value="1"/>
</dbReference>
<proteinExistence type="inferred from homology"/>
<dbReference type="PRINTS" id="PR00359">
    <property type="entry name" value="BP450"/>
</dbReference>
<dbReference type="AlphaFoldDB" id="A0A917AP57"/>
<dbReference type="InterPro" id="IPR002397">
    <property type="entry name" value="Cyt_P450_B"/>
</dbReference>
<evidence type="ECO:0000256" key="4">
    <source>
        <dbReference type="ARBA" id="ARBA00023002"/>
    </source>
</evidence>
<keyword evidence="6 7" id="KW-0503">Monooxygenase</keyword>
<protein>
    <submittedName>
        <fullName evidence="8">Cytochrome P450</fullName>
    </submittedName>
</protein>
<dbReference type="InterPro" id="IPR001128">
    <property type="entry name" value="Cyt_P450"/>
</dbReference>
<dbReference type="PROSITE" id="PS00086">
    <property type="entry name" value="CYTOCHROME_P450"/>
    <property type="match status" value="1"/>
</dbReference>
<dbReference type="FunFam" id="1.10.630.10:FF:000018">
    <property type="entry name" value="Cytochrome P450 monooxygenase"/>
    <property type="match status" value="1"/>
</dbReference>